<dbReference type="Proteomes" id="UP000290900">
    <property type="component" value="Unassembled WGS sequence"/>
</dbReference>
<accession>A0A448YM06</accession>
<dbReference type="InParanoid" id="A0A448YM06"/>
<sequence>MFSSDTTDKDVQDKLNSVCKVYQLPAVLDTSRAMLESNAKLDNYRKSIFPNNIYSDAFLSERSGPVTQQTPLVIGQSIANNSGVPLNPINKIPSYQWSFKHEDDHKSHHYSHSHHKGKNMLNGLGTSESISLLGGTVMNSTALNSKLIRLPVRNESNKFKERSILNGLPYYDKNIIDKQIRVMNLEKAKLKLPVANASYFTKSFNESVDDVEYLHGEVILNQFLNNKRVMRNYQWMLYYLNRLGGRSLEDCPDLKYANNKVVSVKTIKQFQKWMVKKQEKFKELQKMRLKIAERRKRMRRRQGDGGADRLGEFFSTEGLNDDKDEREDEEEEEEDAEEEAGAVAVPPVGAEELKKEREDEEDDRALEAELPEFEDEVQLSDEEVEDNSDDENEPSSNADRIPPPGNIALPDREIVIEKELSVDDPELIDLQRRLYGIPTSNKLEEQVRQSNGAIQTKRVRVRRVPNPNALGYSNIRHRKPSYL</sequence>
<reference evidence="2 3" key="1">
    <citation type="submission" date="2018-12" db="EMBL/GenBank/DDBJ databases">
        <authorList>
            <person name="Tiukova I."/>
            <person name="Dainat J."/>
        </authorList>
    </citation>
    <scope>NUCLEOTIDE SEQUENCE [LARGE SCALE GENOMIC DNA]</scope>
</reference>
<dbReference type="OrthoDB" id="3987184at2759"/>
<organism evidence="2 3">
    <name type="scientific">Brettanomyces naardenensis</name>
    <name type="common">Yeast</name>
    <dbReference type="NCBI Taxonomy" id="13370"/>
    <lineage>
        <taxon>Eukaryota</taxon>
        <taxon>Fungi</taxon>
        <taxon>Dikarya</taxon>
        <taxon>Ascomycota</taxon>
        <taxon>Saccharomycotina</taxon>
        <taxon>Pichiomycetes</taxon>
        <taxon>Pichiales</taxon>
        <taxon>Pichiaceae</taxon>
        <taxon>Brettanomyces</taxon>
    </lineage>
</organism>
<dbReference type="AlphaFoldDB" id="A0A448YM06"/>
<feature type="compositionally biased region" description="Basic and acidic residues" evidence="1">
    <location>
        <begin position="301"/>
        <end position="311"/>
    </location>
</feature>
<feature type="region of interest" description="Disordered" evidence="1">
    <location>
        <begin position="295"/>
        <end position="409"/>
    </location>
</feature>
<feature type="compositionally biased region" description="Acidic residues" evidence="1">
    <location>
        <begin position="358"/>
        <end position="393"/>
    </location>
</feature>
<feature type="compositionally biased region" description="Acidic residues" evidence="1">
    <location>
        <begin position="322"/>
        <end position="340"/>
    </location>
</feature>
<evidence type="ECO:0000313" key="2">
    <source>
        <dbReference type="EMBL" id="VEU21974.1"/>
    </source>
</evidence>
<proteinExistence type="predicted"/>
<evidence type="ECO:0000256" key="1">
    <source>
        <dbReference type="SAM" id="MobiDB-lite"/>
    </source>
</evidence>
<evidence type="ECO:0000313" key="3">
    <source>
        <dbReference type="Proteomes" id="UP000290900"/>
    </source>
</evidence>
<feature type="compositionally biased region" description="Low complexity" evidence="1">
    <location>
        <begin position="341"/>
        <end position="350"/>
    </location>
</feature>
<protein>
    <submittedName>
        <fullName evidence="2">DEKNAAC102980</fullName>
    </submittedName>
</protein>
<gene>
    <name evidence="2" type="ORF">BRENAR_LOCUS2706</name>
</gene>
<dbReference type="EMBL" id="CAACVR010000015">
    <property type="protein sequence ID" value="VEU21974.1"/>
    <property type="molecule type" value="Genomic_DNA"/>
</dbReference>
<name>A0A448YM06_BRENA</name>
<dbReference type="STRING" id="13370.A0A448YM06"/>
<keyword evidence="3" id="KW-1185">Reference proteome</keyword>